<evidence type="ECO:0000313" key="4">
    <source>
        <dbReference type="Proteomes" id="UP001273209"/>
    </source>
</evidence>
<dbReference type="Proteomes" id="UP001273209">
    <property type="component" value="Unassembled WGS sequence"/>
</dbReference>
<evidence type="ECO:0000256" key="1">
    <source>
        <dbReference type="SAM" id="MobiDB-lite"/>
    </source>
</evidence>
<organism evidence="3 4">
    <name type="scientific">Trichoderma aggressivum f. europaeum</name>
    <dbReference type="NCBI Taxonomy" id="173218"/>
    <lineage>
        <taxon>Eukaryota</taxon>
        <taxon>Fungi</taxon>
        <taxon>Dikarya</taxon>
        <taxon>Ascomycota</taxon>
        <taxon>Pezizomycotina</taxon>
        <taxon>Sordariomycetes</taxon>
        <taxon>Hypocreomycetidae</taxon>
        <taxon>Hypocreales</taxon>
        <taxon>Hypocreaceae</taxon>
        <taxon>Trichoderma</taxon>
    </lineage>
</organism>
<proteinExistence type="predicted"/>
<evidence type="ECO:0000256" key="2">
    <source>
        <dbReference type="SAM" id="Phobius"/>
    </source>
</evidence>
<protein>
    <submittedName>
        <fullName evidence="3">Uncharacterized protein</fullName>
    </submittedName>
</protein>
<comment type="caution">
    <text evidence="3">The sequence shown here is derived from an EMBL/GenBank/DDBJ whole genome shotgun (WGS) entry which is preliminary data.</text>
</comment>
<feature type="region of interest" description="Disordered" evidence="1">
    <location>
        <begin position="279"/>
        <end position="318"/>
    </location>
</feature>
<name>A0AAE1I960_9HYPO</name>
<accession>A0AAE1I960</accession>
<dbReference type="GeneID" id="87914268"/>
<keyword evidence="4" id="KW-1185">Reference proteome</keyword>
<keyword evidence="2" id="KW-0812">Transmembrane</keyword>
<sequence>MSGNEPNPVGTEQPSTWEEKEIPSDFAQADLGYFAERRRRLARSSAPKSEHGSLTTTATAELNKKHEDGESIGATDVIPPNADDHTNPAVSGIAVLDEQSCEGEQAEKSETESLMGEESPTLEGNEMPLSVVDNNETESSFPQDLAQELELAAASDERDEEDGYNPTTRENSFPVNLSQSSRLISSDGAMDAAIETGNNIVSSIDRESNQNPEANLDEILAERDSLRKKIEPQDDTMEAMRRENALLKEHLESCRKIISAREAEITALKKTTVKTIPSANVGTNTETPARQFWQPNSPRKDDNEQGLISSKKPSPSPPVSLLAMQKATAVRFIRPFLVMAKDLYFDFAKAVNVGSVPISLSGMAYFFRNWAQIAVTFLATPFWVLMSFSVYVSMQHERSLWLQANALTRKQLLGHVSGAAGEWNWDILCTIGSVILWYYVHL</sequence>
<feature type="compositionally biased region" description="Polar residues" evidence="1">
    <location>
        <begin position="132"/>
        <end position="142"/>
    </location>
</feature>
<evidence type="ECO:0000313" key="3">
    <source>
        <dbReference type="EMBL" id="KAK4061526.1"/>
    </source>
</evidence>
<dbReference type="EMBL" id="JAWRVG010000070">
    <property type="protein sequence ID" value="KAK4061526.1"/>
    <property type="molecule type" value="Genomic_DNA"/>
</dbReference>
<feature type="compositionally biased region" description="Polar residues" evidence="1">
    <location>
        <begin position="279"/>
        <end position="297"/>
    </location>
</feature>
<keyword evidence="2" id="KW-0472">Membrane</keyword>
<feature type="compositionally biased region" description="Polar residues" evidence="1">
    <location>
        <begin position="1"/>
        <end position="16"/>
    </location>
</feature>
<keyword evidence="2" id="KW-1133">Transmembrane helix</keyword>
<dbReference type="RefSeq" id="XP_062750729.1">
    <property type="nucleotide sequence ID" value="XM_062894363.1"/>
</dbReference>
<feature type="compositionally biased region" description="Polar residues" evidence="1">
    <location>
        <begin position="165"/>
        <end position="184"/>
    </location>
</feature>
<feature type="transmembrane region" description="Helical" evidence="2">
    <location>
        <begin position="370"/>
        <end position="392"/>
    </location>
</feature>
<feature type="compositionally biased region" description="Low complexity" evidence="1">
    <location>
        <begin position="143"/>
        <end position="154"/>
    </location>
</feature>
<reference evidence="3" key="1">
    <citation type="submission" date="2023-11" db="EMBL/GenBank/DDBJ databases">
        <title>The genome sequences of three competitors of mushroom-forming fungi.</title>
        <authorList>
            <person name="Beijen E."/>
            <person name="Ohm R.A."/>
        </authorList>
    </citation>
    <scope>NUCLEOTIDE SEQUENCE</scope>
    <source>
        <strain evidence="3">CBS 100526</strain>
    </source>
</reference>
<gene>
    <name evidence="3" type="ORF">Triagg1_10306</name>
</gene>
<feature type="region of interest" description="Disordered" evidence="1">
    <location>
        <begin position="1"/>
        <end position="24"/>
    </location>
</feature>
<feature type="region of interest" description="Disordered" evidence="1">
    <location>
        <begin position="38"/>
        <end position="184"/>
    </location>
</feature>
<dbReference type="AlphaFoldDB" id="A0AAE1I960"/>